<dbReference type="GO" id="GO:0003723">
    <property type="term" value="F:RNA binding"/>
    <property type="evidence" value="ECO:0007669"/>
    <property type="project" value="TreeGrafter"/>
</dbReference>
<evidence type="ECO:0000256" key="4">
    <source>
        <dbReference type="SAM" id="MobiDB-lite"/>
    </source>
</evidence>
<evidence type="ECO:0000256" key="1">
    <source>
        <dbReference type="ARBA" id="ARBA00006644"/>
    </source>
</evidence>
<evidence type="ECO:0000313" key="6">
    <source>
        <dbReference type="EMBL" id="KAF1753211.1"/>
    </source>
</evidence>
<dbReference type="Pfam" id="PF04889">
    <property type="entry name" value="Cwf_Cwc_15"/>
    <property type="match status" value="1"/>
</dbReference>
<evidence type="ECO:0000313" key="7">
    <source>
        <dbReference type="Proteomes" id="UP000483820"/>
    </source>
</evidence>
<comment type="caution">
    <text evidence="6">The sequence shown here is derived from an EMBL/GenBank/DDBJ whole genome shotgun (WGS) entry which is preliminary data.</text>
</comment>
<keyword evidence="5" id="KW-0812">Transmembrane</keyword>
<keyword evidence="3" id="KW-0508">mRNA splicing</keyword>
<keyword evidence="2" id="KW-0507">mRNA processing</keyword>
<dbReference type="InterPro" id="IPR006973">
    <property type="entry name" value="Cwf_Cwc_15"/>
</dbReference>
<keyword evidence="5" id="KW-0472">Membrane</keyword>
<dbReference type="GO" id="GO:0071013">
    <property type="term" value="C:catalytic step 2 spliceosome"/>
    <property type="evidence" value="ECO:0007669"/>
    <property type="project" value="TreeGrafter"/>
</dbReference>
<feature type="region of interest" description="Disordered" evidence="4">
    <location>
        <begin position="141"/>
        <end position="299"/>
    </location>
</feature>
<keyword evidence="5" id="KW-1133">Transmembrane helix</keyword>
<dbReference type="KEGG" id="crq:GCK72_019767"/>
<dbReference type="RefSeq" id="XP_053582126.1">
    <property type="nucleotide sequence ID" value="XM_053733213.1"/>
</dbReference>
<dbReference type="Proteomes" id="UP000483820">
    <property type="component" value="Chromosome V"/>
</dbReference>
<name>A0A6A5GF58_CAERE</name>
<feature type="compositionally biased region" description="Basic and acidic residues" evidence="4">
    <location>
        <begin position="245"/>
        <end position="272"/>
    </location>
</feature>
<protein>
    <submittedName>
        <fullName evidence="6">Uncharacterized protein</fullName>
    </submittedName>
</protein>
<dbReference type="AlphaFoldDB" id="A0A6A5GF58"/>
<feature type="transmembrane region" description="Helical" evidence="5">
    <location>
        <begin position="57"/>
        <end position="80"/>
    </location>
</feature>
<feature type="compositionally biased region" description="Basic and acidic residues" evidence="4">
    <location>
        <begin position="164"/>
        <end position="190"/>
    </location>
</feature>
<dbReference type="PANTHER" id="PTHR12718:SF2">
    <property type="entry name" value="SPLICEOSOME-ASSOCIATED PROTEIN CWC15 HOMOLOG"/>
    <property type="match status" value="1"/>
</dbReference>
<proteinExistence type="inferred from homology"/>
<dbReference type="GO" id="GO:0045292">
    <property type="term" value="P:mRNA cis splicing, via spliceosome"/>
    <property type="evidence" value="ECO:0007669"/>
    <property type="project" value="TreeGrafter"/>
</dbReference>
<evidence type="ECO:0000256" key="3">
    <source>
        <dbReference type="ARBA" id="ARBA00023187"/>
    </source>
</evidence>
<dbReference type="CTD" id="9801649"/>
<evidence type="ECO:0000256" key="2">
    <source>
        <dbReference type="ARBA" id="ARBA00022664"/>
    </source>
</evidence>
<dbReference type="GeneID" id="9801649"/>
<comment type="similarity">
    <text evidence="1">Belongs to the CWC15 family.</text>
</comment>
<reference evidence="6 7" key="1">
    <citation type="submission" date="2019-12" db="EMBL/GenBank/DDBJ databases">
        <title>Chromosome-level assembly of the Caenorhabditis remanei genome.</title>
        <authorList>
            <person name="Teterina A.A."/>
            <person name="Willis J.H."/>
            <person name="Phillips P.C."/>
        </authorList>
    </citation>
    <scope>NUCLEOTIDE SEQUENCE [LARGE SCALE GENOMIC DNA]</scope>
    <source>
        <strain evidence="6 7">PX506</strain>
        <tissue evidence="6">Whole organism</tissue>
    </source>
</reference>
<dbReference type="EMBL" id="WUAV01000005">
    <property type="protein sequence ID" value="KAF1753211.1"/>
    <property type="molecule type" value="Genomic_DNA"/>
</dbReference>
<organism evidence="6 7">
    <name type="scientific">Caenorhabditis remanei</name>
    <name type="common">Caenorhabditis vulgaris</name>
    <dbReference type="NCBI Taxonomy" id="31234"/>
    <lineage>
        <taxon>Eukaryota</taxon>
        <taxon>Metazoa</taxon>
        <taxon>Ecdysozoa</taxon>
        <taxon>Nematoda</taxon>
        <taxon>Chromadorea</taxon>
        <taxon>Rhabditida</taxon>
        <taxon>Rhabditina</taxon>
        <taxon>Rhabditomorpha</taxon>
        <taxon>Rhabditoidea</taxon>
        <taxon>Rhabditidae</taxon>
        <taxon>Peloderinae</taxon>
        <taxon>Caenorhabditis</taxon>
    </lineage>
</organism>
<dbReference type="PANTHER" id="PTHR12718">
    <property type="entry name" value="CELL CYCLE CONTROL PROTEIN CWF15"/>
    <property type="match status" value="1"/>
</dbReference>
<feature type="compositionally biased region" description="Low complexity" evidence="4">
    <location>
        <begin position="286"/>
        <end position="298"/>
    </location>
</feature>
<accession>A0A6A5GF58</accession>
<feature type="compositionally biased region" description="Acidic residues" evidence="4">
    <location>
        <begin position="218"/>
        <end position="239"/>
    </location>
</feature>
<sequence>MSIYPDVCCPSNCPKDSMFYSMYYTPKFEILRISTFRNDSYFKEADENYKFGPEDTLIGIIISSVLVQGSVMMFVGMWYVSGYTFLPGKRLDWKIFTTTTLSSTGVNCIAPKMTTAHRPTFFPARGGTARGEGDLSKLSAQYSSKDMPSHTKMKYRQTGQGTEEDLRKKDLRRELEDKERNAIREKRARESASSTSSSSHSKRQRMDQIAAESAAAVDADEAVDELNSSDDDDSDEDDTAALMAELEKIKKERAEEKAARDEEIKEKEEKQRMANILAGNPLLNEGPSGSSGASTSAGDFTVKRRWDDDVVFKNCAKGVEERKKNVTFINDAIRSEFHKKFMDKYIK</sequence>
<evidence type="ECO:0000256" key="5">
    <source>
        <dbReference type="SAM" id="Phobius"/>
    </source>
</evidence>
<gene>
    <name evidence="6" type="ORF">GCK72_019767</name>
</gene>